<dbReference type="InterPro" id="IPR007969">
    <property type="entry name" value="DUF732"/>
</dbReference>
<dbReference type="EMBL" id="BLKY01000001">
    <property type="protein sequence ID" value="GFG84330.1"/>
    <property type="molecule type" value="Genomic_DNA"/>
</dbReference>
<protein>
    <recommendedName>
        <fullName evidence="1">DUF732 domain-containing protein</fullName>
    </recommendedName>
</protein>
<sequence length="186" mass="20310">MDPGYCGARQDPLDCVPYDGPTPPPLSRGEATYLTLVRPGYSADDATLLRIGRGTCNMLRGGTSSNYVVKDIASHLQTPQADAAHLLNAANAQICPDLTIGPDGVARRFSDRSDSYNIGYREGVEPKFLEYINEFGESPEHLCREMSDTRRDVKLGGNPNIDPADYVRGCLAGIRDARKSTEPPHR</sequence>
<evidence type="ECO:0000313" key="2">
    <source>
        <dbReference type="EMBL" id="GFG84330.1"/>
    </source>
</evidence>
<comment type="caution">
    <text evidence="2">The sequence shown here is derived from an EMBL/GenBank/DDBJ whole genome shotgun (WGS) entry which is preliminary data.</text>
</comment>
<reference evidence="2 3" key="1">
    <citation type="journal article" date="2019" name="Emerg. Microbes Infect.">
        <title>Comprehensive subspecies identification of 175 nontuberculous mycobacteria species based on 7547 genomic profiles.</title>
        <authorList>
            <person name="Matsumoto Y."/>
            <person name="Kinjo T."/>
            <person name="Motooka D."/>
            <person name="Nabeya D."/>
            <person name="Jung N."/>
            <person name="Uechi K."/>
            <person name="Horii T."/>
            <person name="Iida T."/>
            <person name="Fujita J."/>
            <person name="Nakamura S."/>
        </authorList>
    </citation>
    <scope>NUCLEOTIDE SEQUENCE [LARGE SCALE GENOMIC DNA]</scope>
    <source>
        <strain evidence="2 3">JCM 30723</strain>
    </source>
</reference>
<dbReference type="AlphaFoldDB" id="A0A7I9Y6L8"/>
<dbReference type="Pfam" id="PF05305">
    <property type="entry name" value="DUF732"/>
    <property type="match status" value="1"/>
</dbReference>
<evidence type="ECO:0000259" key="1">
    <source>
        <dbReference type="Pfam" id="PF05305"/>
    </source>
</evidence>
<proteinExistence type="predicted"/>
<gene>
    <name evidence="2" type="ORF">MALGJ_10060</name>
</gene>
<accession>A0A7I9Y6L8</accession>
<name>A0A7I9Y6L8_MYCAL</name>
<organism evidence="2 3">
    <name type="scientific">Mycolicibacter algericus</name>
    <name type="common">Mycobacterium algericum</name>
    <dbReference type="NCBI Taxonomy" id="1288388"/>
    <lineage>
        <taxon>Bacteria</taxon>
        <taxon>Bacillati</taxon>
        <taxon>Actinomycetota</taxon>
        <taxon>Actinomycetes</taxon>
        <taxon>Mycobacteriales</taxon>
        <taxon>Mycobacteriaceae</taxon>
        <taxon>Mycolicibacter</taxon>
    </lineage>
</organism>
<dbReference type="RefSeq" id="WP_163762307.1">
    <property type="nucleotide sequence ID" value="NZ_BLKY01000001.1"/>
</dbReference>
<evidence type="ECO:0000313" key="3">
    <source>
        <dbReference type="Proteomes" id="UP000465305"/>
    </source>
</evidence>
<dbReference type="Proteomes" id="UP000465305">
    <property type="component" value="Unassembled WGS sequence"/>
</dbReference>
<feature type="domain" description="DUF732" evidence="1">
    <location>
        <begin position="33"/>
        <end position="97"/>
    </location>
</feature>